<feature type="region of interest" description="Disordered" evidence="1">
    <location>
        <begin position="200"/>
        <end position="290"/>
    </location>
</feature>
<accession>A0A3M7DSU6</accession>
<proteinExistence type="predicted"/>
<gene>
    <name evidence="2" type="ORF">D0863_07806</name>
</gene>
<name>A0A3M7DSU6_HORWE</name>
<dbReference type="OrthoDB" id="3916942at2759"/>
<evidence type="ECO:0000313" key="3">
    <source>
        <dbReference type="Proteomes" id="UP000269276"/>
    </source>
</evidence>
<evidence type="ECO:0000256" key="1">
    <source>
        <dbReference type="SAM" id="MobiDB-lite"/>
    </source>
</evidence>
<feature type="compositionally biased region" description="Acidic residues" evidence="1">
    <location>
        <begin position="220"/>
        <end position="231"/>
    </location>
</feature>
<dbReference type="AlphaFoldDB" id="A0A3M7DSU6"/>
<sequence>MAWVMSDTAQMYCGLFGLQRTASIADIKAAHRRVRRVLKERRSQELMLAADLATLLLSQGTLFEQDQCLDAIRTAGSDVRENVLQAALTGQPTRVLSVEPPTLQAAELAASILNFMDGHCDWPEVLGVAEDACDKEVKRAFYHVLRCLKEAQYSESGEEMFGLRTMQDAIKSQRSHVFPKEKYVSSNPAEKLYDEEFVKLDEDDGRSSGADEYGSTDMMEASDEDDEDFADTELMYASDGNDDELANVESMDTGEGEEEDENNDCEGYGGPDFMHPGCSDCDDEEEMKAE</sequence>
<protein>
    <submittedName>
        <fullName evidence="2">Uncharacterized protein</fullName>
    </submittedName>
</protein>
<dbReference type="Proteomes" id="UP000269276">
    <property type="component" value="Unassembled WGS sequence"/>
</dbReference>
<feature type="compositionally biased region" description="Acidic residues" evidence="1">
    <location>
        <begin position="240"/>
        <end position="264"/>
    </location>
</feature>
<reference evidence="2 3" key="1">
    <citation type="journal article" date="2018" name="BMC Genomics">
        <title>Genomic evidence for intraspecific hybridization in a clonal and extremely halotolerant yeast.</title>
        <authorList>
            <person name="Gostincar C."/>
            <person name="Stajich J.E."/>
            <person name="Zupancic J."/>
            <person name="Zalar P."/>
            <person name="Gunde-Cimerman N."/>
        </authorList>
    </citation>
    <scope>NUCLEOTIDE SEQUENCE [LARGE SCALE GENOMIC DNA]</scope>
    <source>
        <strain evidence="2 3">EXF-2682</strain>
    </source>
</reference>
<dbReference type="VEuPathDB" id="FungiDB:BTJ68_00327"/>
<dbReference type="EMBL" id="QWIP01000273">
    <property type="protein sequence ID" value="RMY67415.1"/>
    <property type="molecule type" value="Genomic_DNA"/>
</dbReference>
<organism evidence="2 3">
    <name type="scientific">Hortaea werneckii</name>
    <name type="common">Black yeast</name>
    <name type="synonym">Cladosporium werneckii</name>
    <dbReference type="NCBI Taxonomy" id="91943"/>
    <lineage>
        <taxon>Eukaryota</taxon>
        <taxon>Fungi</taxon>
        <taxon>Dikarya</taxon>
        <taxon>Ascomycota</taxon>
        <taxon>Pezizomycotina</taxon>
        <taxon>Dothideomycetes</taxon>
        <taxon>Dothideomycetidae</taxon>
        <taxon>Mycosphaerellales</taxon>
        <taxon>Teratosphaeriaceae</taxon>
        <taxon>Hortaea</taxon>
    </lineage>
</organism>
<comment type="caution">
    <text evidence="2">The sequence shown here is derived from an EMBL/GenBank/DDBJ whole genome shotgun (WGS) entry which is preliminary data.</text>
</comment>
<feature type="compositionally biased region" description="Acidic residues" evidence="1">
    <location>
        <begin position="280"/>
        <end position="290"/>
    </location>
</feature>
<evidence type="ECO:0000313" key="2">
    <source>
        <dbReference type="EMBL" id="RMY67415.1"/>
    </source>
</evidence>